<comment type="caution">
    <text evidence="3">The sequence shown here is derived from an EMBL/GenBank/DDBJ whole genome shotgun (WGS) entry which is preliminary data.</text>
</comment>
<proteinExistence type="predicted"/>
<dbReference type="PROSITE" id="PS50076">
    <property type="entry name" value="DNAJ_2"/>
    <property type="match status" value="1"/>
</dbReference>
<dbReference type="InterPro" id="IPR001623">
    <property type="entry name" value="DnaJ_domain"/>
</dbReference>
<dbReference type="InterPro" id="IPR053232">
    <property type="entry name" value="DnaJ_C/III_chloroplastic"/>
</dbReference>
<dbReference type="Gene3D" id="1.10.287.110">
    <property type="entry name" value="DnaJ domain"/>
    <property type="match status" value="1"/>
</dbReference>
<feature type="domain" description="J" evidence="2">
    <location>
        <begin position="73"/>
        <end position="140"/>
    </location>
</feature>
<dbReference type="SUPFAM" id="SSF46565">
    <property type="entry name" value="Chaperone J-domain"/>
    <property type="match status" value="1"/>
</dbReference>
<dbReference type="GO" id="GO:0009507">
    <property type="term" value="C:chloroplast"/>
    <property type="evidence" value="ECO:0007669"/>
    <property type="project" value="TreeGrafter"/>
</dbReference>
<dbReference type="InParanoid" id="A0A7J7DJ20"/>
<dbReference type="PANTHER" id="PTHR45090:SF10">
    <property type="entry name" value="J DOMAIN-CONTAINING PROTEIN"/>
    <property type="match status" value="1"/>
</dbReference>
<accession>A0A7J7DJ20</accession>
<dbReference type="Pfam" id="PF00226">
    <property type="entry name" value="DnaJ"/>
    <property type="match status" value="1"/>
</dbReference>
<keyword evidence="4" id="KW-1185">Reference proteome</keyword>
<reference evidence="3 4" key="1">
    <citation type="journal article" date="2020" name="Nat. Commun.">
        <title>Genome of Tripterygium wilfordii and identification of cytochrome P450 involved in triptolide biosynthesis.</title>
        <authorList>
            <person name="Tu L."/>
            <person name="Su P."/>
            <person name="Zhang Z."/>
            <person name="Gao L."/>
            <person name="Wang J."/>
            <person name="Hu T."/>
            <person name="Zhou J."/>
            <person name="Zhang Y."/>
            <person name="Zhao Y."/>
            <person name="Liu Y."/>
            <person name="Song Y."/>
            <person name="Tong Y."/>
            <person name="Lu Y."/>
            <person name="Yang J."/>
            <person name="Xu C."/>
            <person name="Jia M."/>
            <person name="Peters R.J."/>
            <person name="Huang L."/>
            <person name="Gao W."/>
        </authorList>
    </citation>
    <scope>NUCLEOTIDE SEQUENCE [LARGE SCALE GENOMIC DNA]</scope>
    <source>
        <strain evidence="4">cv. XIE 37</strain>
        <tissue evidence="3">Leaf</tissue>
    </source>
</reference>
<dbReference type="PANTHER" id="PTHR45090">
    <property type="entry name" value="CHAPERONE PROTEIN DNAJ 20 CHLOROPLASTIC"/>
    <property type="match status" value="1"/>
</dbReference>
<evidence type="ECO:0000313" key="4">
    <source>
        <dbReference type="Proteomes" id="UP000593562"/>
    </source>
</evidence>
<organism evidence="3 4">
    <name type="scientific">Tripterygium wilfordii</name>
    <name type="common">Thunder God vine</name>
    <dbReference type="NCBI Taxonomy" id="458696"/>
    <lineage>
        <taxon>Eukaryota</taxon>
        <taxon>Viridiplantae</taxon>
        <taxon>Streptophyta</taxon>
        <taxon>Embryophyta</taxon>
        <taxon>Tracheophyta</taxon>
        <taxon>Spermatophyta</taxon>
        <taxon>Magnoliopsida</taxon>
        <taxon>eudicotyledons</taxon>
        <taxon>Gunneridae</taxon>
        <taxon>Pentapetalae</taxon>
        <taxon>rosids</taxon>
        <taxon>fabids</taxon>
        <taxon>Celastrales</taxon>
        <taxon>Celastraceae</taxon>
        <taxon>Tripterygium</taxon>
    </lineage>
</organism>
<evidence type="ECO:0000313" key="3">
    <source>
        <dbReference type="EMBL" id="KAF5746289.1"/>
    </source>
</evidence>
<name>A0A7J7DJ20_TRIWF</name>
<dbReference type="Proteomes" id="UP000593562">
    <property type="component" value="Unassembled WGS sequence"/>
</dbReference>
<dbReference type="InterPro" id="IPR018253">
    <property type="entry name" value="DnaJ_domain_CS"/>
</dbReference>
<gene>
    <name evidence="3" type="ORF">HS088_TW06G00460</name>
</gene>
<dbReference type="PROSITE" id="PS00636">
    <property type="entry name" value="DNAJ_1"/>
    <property type="match status" value="1"/>
</dbReference>
<feature type="region of interest" description="Disordered" evidence="1">
    <location>
        <begin position="185"/>
        <end position="208"/>
    </location>
</feature>
<feature type="compositionally biased region" description="Basic residues" evidence="1">
    <location>
        <begin position="198"/>
        <end position="208"/>
    </location>
</feature>
<dbReference type="EMBL" id="JAAARO010000006">
    <property type="protein sequence ID" value="KAF5746289.1"/>
    <property type="molecule type" value="Genomic_DNA"/>
</dbReference>
<dbReference type="AlphaFoldDB" id="A0A7J7DJ20"/>
<dbReference type="SMART" id="SM00271">
    <property type="entry name" value="DnaJ"/>
    <property type="match status" value="1"/>
</dbReference>
<dbReference type="InterPro" id="IPR036869">
    <property type="entry name" value="J_dom_sf"/>
</dbReference>
<sequence length="208" mass="24134">MSKTMVYGVTDGGQASFHNIQTRQSMPEPCSFITFKTHHRLLKSDLSLKLHSRDYRTRANACSGNLCVEGEGTFYDLLGTSETATLSDIKRAYKKLARKYHPDLSPPDRVEENTKVFIQVREAYETLSDPNVRALYDMDMARGRGLHLPYSAGKKFTYKQGLDYEKDAWKNWWQIQLRELHRRSKNGDSGENLSWGARMRRRNQINHQ</sequence>
<evidence type="ECO:0000256" key="1">
    <source>
        <dbReference type="SAM" id="MobiDB-lite"/>
    </source>
</evidence>
<evidence type="ECO:0000259" key="2">
    <source>
        <dbReference type="PROSITE" id="PS50076"/>
    </source>
</evidence>
<protein>
    <submittedName>
        <fullName evidence="3">Chaperone protein dnaJ 20 chloroplastic-like isoform X1</fullName>
    </submittedName>
</protein>
<dbReference type="CDD" id="cd06257">
    <property type="entry name" value="DnaJ"/>
    <property type="match status" value="1"/>
</dbReference>
<dbReference type="PRINTS" id="PR00625">
    <property type="entry name" value="JDOMAIN"/>
</dbReference>